<evidence type="ECO:0000313" key="1">
    <source>
        <dbReference type="EMBL" id="GAI85410.1"/>
    </source>
</evidence>
<protein>
    <recommendedName>
        <fullName evidence="2">ASCH domain-containing protein</fullName>
    </recommendedName>
</protein>
<reference evidence="1" key="1">
    <citation type="journal article" date="2014" name="Front. Microbiol.">
        <title>High frequency of phylogenetically diverse reductive dehalogenase-homologous genes in deep subseafloor sedimentary metagenomes.</title>
        <authorList>
            <person name="Kawai M."/>
            <person name="Futagami T."/>
            <person name="Toyoda A."/>
            <person name="Takaki Y."/>
            <person name="Nishi S."/>
            <person name="Hori S."/>
            <person name="Arai W."/>
            <person name="Tsubouchi T."/>
            <person name="Morono Y."/>
            <person name="Uchiyama I."/>
            <person name="Ito T."/>
            <person name="Fujiyama A."/>
            <person name="Inagaki F."/>
            <person name="Takami H."/>
        </authorList>
    </citation>
    <scope>NUCLEOTIDE SEQUENCE</scope>
    <source>
        <strain evidence="1">Expedition CK06-06</strain>
    </source>
</reference>
<sequence length="128" mass="14613">MEIKTMANIQEQIRFTTRVLGPAAAFRLEQRQVTQTLRSESDSVTNAILNGRVSAGDRLEVLLDRILVGHVELVSMDAVTWEALGIDDARRGGFGNRFDLGQALQRAGFRFMPLNDYQLFRIQFRWLE</sequence>
<gene>
    <name evidence="1" type="ORF">S12H4_23611</name>
</gene>
<feature type="non-terminal residue" evidence="1">
    <location>
        <position position="128"/>
    </location>
</feature>
<organism evidence="1">
    <name type="scientific">marine sediment metagenome</name>
    <dbReference type="NCBI Taxonomy" id="412755"/>
    <lineage>
        <taxon>unclassified sequences</taxon>
        <taxon>metagenomes</taxon>
        <taxon>ecological metagenomes</taxon>
    </lineage>
</organism>
<name>X1TCU3_9ZZZZ</name>
<proteinExistence type="predicted"/>
<dbReference type="AlphaFoldDB" id="X1TCU3"/>
<dbReference type="EMBL" id="BARW01012581">
    <property type="protein sequence ID" value="GAI85410.1"/>
    <property type="molecule type" value="Genomic_DNA"/>
</dbReference>
<comment type="caution">
    <text evidence="1">The sequence shown here is derived from an EMBL/GenBank/DDBJ whole genome shotgun (WGS) entry which is preliminary data.</text>
</comment>
<accession>X1TCU3</accession>
<evidence type="ECO:0008006" key="2">
    <source>
        <dbReference type="Google" id="ProtNLM"/>
    </source>
</evidence>